<dbReference type="Proteomes" id="UP000029859">
    <property type="component" value="Unassembled WGS sequence"/>
</dbReference>
<dbReference type="OrthoDB" id="9779at2157"/>
<feature type="transmembrane region" description="Helical" evidence="13">
    <location>
        <begin position="446"/>
        <end position="467"/>
    </location>
</feature>
<evidence type="ECO:0000256" key="13">
    <source>
        <dbReference type="SAM" id="Phobius"/>
    </source>
</evidence>
<dbReference type="EMBL" id="JRHO01000013">
    <property type="protein sequence ID" value="KGK98601.1"/>
    <property type="molecule type" value="Genomic_DNA"/>
</dbReference>
<feature type="transmembrane region" description="Helical" evidence="13">
    <location>
        <begin position="487"/>
        <end position="513"/>
    </location>
</feature>
<feature type="transmembrane region" description="Helical" evidence="13">
    <location>
        <begin position="46"/>
        <end position="69"/>
    </location>
</feature>
<feature type="transmembrane region" description="Helical" evidence="13">
    <location>
        <begin position="419"/>
        <end position="439"/>
    </location>
</feature>
<evidence type="ECO:0000256" key="4">
    <source>
        <dbReference type="ARBA" id="ARBA00022475"/>
    </source>
</evidence>
<feature type="transmembrane region" description="Helical" evidence="13">
    <location>
        <begin position="342"/>
        <end position="359"/>
    </location>
</feature>
<dbReference type="CDD" id="cd10322">
    <property type="entry name" value="SLC5sbd"/>
    <property type="match status" value="1"/>
</dbReference>
<feature type="transmembrane region" description="Helical" evidence="13">
    <location>
        <begin position="6"/>
        <end position="25"/>
    </location>
</feature>
<dbReference type="PROSITE" id="PS50283">
    <property type="entry name" value="NA_SOLUT_SYMP_3"/>
    <property type="match status" value="1"/>
</dbReference>
<dbReference type="GO" id="GO:0015824">
    <property type="term" value="P:proline transport"/>
    <property type="evidence" value="ECO:0007669"/>
    <property type="project" value="TreeGrafter"/>
</dbReference>
<feature type="transmembrane region" description="Helical" evidence="13">
    <location>
        <begin position="285"/>
        <end position="306"/>
    </location>
</feature>
<feature type="transmembrane region" description="Helical" evidence="13">
    <location>
        <begin position="247"/>
        <end position="265"/>
    </location>
</feature>
<keyword evidence="11" id="KW-0739">Sodium transport</keyword>
<dbReference type="AlphaFoldDB" id="A0A099T327"/>
<keyword evidence="5 13" id="KW-0812">Transmembrane</keyword>
<feature type="transmembrane region" description="Helical" evidence="13">
    <location>
        <begin position="127"/>
        <end position="149"/>
    </location>
</feature>
<keyword evidence="3" id="KW-0813">Transport</keyword>
<dbReference type="NCBIfam" id="TIGR00813">
    <property type="entry name" value="sss"/>
    <property type="match status" value="1"/>
</dbReference>
<keyword evidence="7 13" id="KW-1133">Transmembrane helix</keyword>
<dbReference type="GO" id="GO:0015193">
    <property type="term" value="F:L-proline transmembrane transporter activity"/>
    <property type="evidence" value="ECO:0007669"/>
    <property type="project" value="TreeGrafter"/>
</dbReference>
<dbReference type="PANTHER" id="PTHR48086:SF3">
    <property type="entry name" value="SODIUM_PROLINE SYMPORTER"/>
    <property type="match status" value="1"/>
</dbReference>
<evidence type="ECO:0000313" key="15">
    <source>
        <dbReference type="Proteomes" id="UP000029859"/>
    </source>
</evidence>
<evidence type="ECO:0000256" key="7">
    <source>
        <dbReference type="ARBA" id="ARBA00022989"/>
    </source>
</evidence>
<feature type="transmembrane region" description="Helical" evidence="13">
    <location>
        <begin position="161"/>
        <end position="184"/>
    </location>
</feature>
<comment type="similarity">
    <text evidence="2 12">Belongs to the sodium:solute symporter (SSF) (TC 2.A.21) family.</text>
</comment>
<keyword evidence="6" id="KW-0769">Symport</keyword>
<evidence type="ECO:0000313" key="14">
    <source>
        <dbReference type="EMBL" id="KGK98601.1"/>
    </source>
</evidence>
<feature type="transmembrane region" description="Helical" evidence="13">
    <location>
        <begin position="390"/>
        <end position="413"/>
    </location>
</feature>
<reference evidence="14 15" key="1">
    <citation type="submission" date="2014-09" db="EMBL/GenBank/DDBJ databases">
        <title>Draft genome sequence of an obligately methylotrophic methanogen, Methanococcoides methylutens, isolated from marine sediment.</title>
        <authorList>
            <person name="Guan Y."/>
            <person name="Ngugi D.K."/>
            <person name="Blom J."/>
            <person name="Ali S."/>
            <person name="Ferry J.G."/>
            <person name="Stingl U."/>
        </authorList>
    </citation>
    <scope>NUCLEOTIDE SEQUENCE [LARGE SCALE GENOMIC DNA]</scope>
    <source>
        <strain evidence="14 15">DSM 2657</strain>
    </source>
</reference>
<comment type="caution">
    <text evidence="14">The sequence shown here is derived from an EMBL/GenBank/DDBJ whole genome shotgun (WGS) entry which is preliminary data.</text>
</comment>
<dbReference type="Gene3D" id="1.20.1730.10">
    <property type="entry name" value="Sodium/glucose cotransporter"/>
    <property type="match status" value="1"/>
</dbReference>
<keyword evidence="8" id="KW-0915">Sodium</keyword>
<proteinExistence type="inferred from homology"/>
<dbReference type="RefSeq" id="WP_048194372.1">
    <property type="nucleotide sequence ID" value="NZ_CAAGSM010000009.1"/>
</dbReference>
<evidence type="ECO:0000256" key="2">
    <source>
        <dbReference type="ARBA" id="ARBA00006434"/>
    </source>
</evidence>
<name>A0A099T327_METMT</name>
<sequence length="530" mass="56343">MAVSTPLLGVIVLVYLMIIFYLGLLGYKKTKQIDDYMVAGRTIHPYILALSYGATFISTSAIVGFGGAAGALGMGLLWLAVMNIIVGIFIAFVIFGKRTRSIGARLNAVTFPELLGKRFQSRFIQGFSGALIGVFMPLYAGIVLIGGARFVETTLGVNYDIAVLILTIIVAAYVITGGLIAVMYTDALQGAFMFVGMIILLALTYVKLGGVSAAHEALSGMSNLVPESLAAGGHLGWTVMPAFGTPIWWTLISTLVLGVGIGVLAQPQLAVRFMTVENDKALNRAVFVGGPFILMMTGVAFTVGALSNVYFQKTQGLIAVAAAKGNTDLIMPEYINGAMPELFVVLFMLTLLAAAMSTLSSQFHTMGTAIGHDLYREYIKKGEIGNTVNITRLGIAVTILASVILAYILPISIIARATAIFFGLCAAAFLPMYIGALFWKRMTKEGAIASMLVGTVSSLFWLTFVHAKEAVPLGISKAIFGMDTLLTGTWTVVDPILVATPLAMVVAVVVSLATKPPSKEHLDACYSNQK</sequence>
<evidence type="ECO:0000256" key="6">
    <source>
        <dbReference type="ARBA" id="ARBA00022847"/>
    </source>
</evidence>
<comment type="subcellular location">
    <subcellularLocation>
        <location evidence="1">Cell membrane</location>
        <topology evidence="1">Multi-pass membrane protein</topology>
    </subcellularLocation>
</comment>
<dbReference type="InterPro" id="IPR018212">
    <property type="entry name" value="Na/solute_symporter_CS"/>
</dbReference>
<feature type="transmembrane region" description="Helical" evidence="13">
    <location>
        <begin position="75"/>
        <end position="95"/>
    </location>
</feature>
<dbReference type="InterPro" id="IPR001734">
    <property type="entry name" value="Na/solute_symporter"/>
</dbReference>
<evidence type="ECO:0000256" key="1">
    <source>
        <dbReference type="ARBA" id="ARBA00004651"/>
    </source>
</evidence>
<evidence type="ECO:0000256" key="11">
    <source>
        <dbReference type="ARBA" id="ARBA00023201"/>
    </source>
</evidence>
<organism evidence="14 15">
    <name type="scientific">Methanococcoides methylutens</name>
    <dbReference type="NCBI Taxonomy" id="2226"/>
    <lineage>
        <taxon>Archaea</taxon>
        <taxon>Methanobacteriati</taxon>
        <taxon>Methanobacteriota</taxon>
        <taxon>Stenosarchaea group</taxon>
        <taxon>Methanomicrobia</taxon>
        <taxon>Methanosarcinales</taxon>
        <taxon>Methanosarcinaceae</taxon>
        <taxon>Methanococcoides</taxon>
    </lineage>
</organism>
<dbReference type="InterPro" id="IPR050277">
    <property type="entry name" value="Sodium:Solute_Symporter"/>
</dbReference>
<dbReference type="GO" id="GO:0005298">
    <property type="term" value="F:proline:sodium symporter activity"/>
    <property type="evidence" value="ECO:0007669"/>
    <property type="project" value="TreeGrafter"/>
</dbReference>
<keyword evidence="4" id="KW-1003">Cell membrane</keyword>
<evidence type="ECO:0000256" key="12">
    <source>
        <dbReference type="RuleBase" id="RU362091"/>
    </source>
</evidence>
<dbReference type="PROSITE" id="PS00457">
    <property type="entry name" value="NA_SOLUT_SYMP_2"/>
    <property type="match status" value="1"/>
</dbReference>
<dbReference type="Pfam" id="PF00474">
    <property type="entry name" value="SSF"/>
    <property type="match status" value="1"/>
</dbReference>
<dbReference type="GO" id="GO:0005886">
    <property type="term" value="C:plasma membrane"/>
    <property type="evidence" value="ECO:0007669"/>
    <property type="project" value="UniProtKB-SubCell"/>
</dbReference>
<evidence type="ECO:0000256" key="8">
    <source>
        <dbReference type="ARBA" id="ARBA00023053"/>
    </source>
</evidence>
<evidence type="ECO:0000256" key="10">
    <source>
        <dbReference type="ARBA" id="ARBA00023136"/>
    </source>
</evidence>
<evidence type="ECO:0000256" key="5">
    <source>
        <dbReference type="ARBA" id="ARBA00022692"/>
    </source>
</evidence>
<accession>A0A099T327</accession>
<gene>
    <name evidence="14" type="ORF">LI82_06945</name>
</gene>
<dbReference type="InterPro" id="IPR038377">
    <property type="entry name" value="Na/Glc_symporter_sf"/>
</dbReference>
<keyword evidence="10 13" id="KW-0472">Membrane</keyword>
<dbReference type="PANTHER" id="PTHR48086">
    <property type="entry name" value="SODIUM/PROLINE SYMPORTER-RELATED"/>
    <property type="match status" value="1"/>
</dbReference>
<evidence type="ECO:0000256" key="3">
    <source>
        <dbReference type="ARBA" id="ARBA00022448"/>
    </source>
</evidence>
<dbReference type="PROSITE" id="PS00456">
    <property type="entry name" value="NA_SOLUT_SYMP_1"/>
    <property type="match status" value="1"/>
</dbReference>
<feature type="transmembrane region" description="Helical" evidence="13">
    <location>
        <begin position="191"/>
        <end position="214"/>
    </location>
</feature>
<evidence type="ECO:0000256" key="9">
    <source>
        <dbReference type="ARBA" id="ARBA00023065"/>
    </source>
</evidence>
<keyword evidence="15" id="KW-1185">Reference proteome</keyword>
<keyword evidence="9" id="KW-0406">Ion transport</keyword>
<protein>
    <submittedName>
        <fullName evidence="14">Sodium:solute symporter</fullName>
    </submittedName>
</protein>